<evidence type="ECO:0000313" key="1">
    <source>
        <dbReference type="EMBL" id="KDO51542.1"/>
    </source>
</evidence>
<proteinExistence type="predicted"/>
<organism evidence="1 2">
    <name type="scientific">Citrus sinensis</name>
    <name type="common">Sweet orange</name>
    <name type="synonym">Citrus aurantium var. sinensis</name>
    <dbReference type="NCBI Taxonomy" id="2711"/>
    <lineage>
        <taxon>Eukaryota</taxon>
        <taxon>Viridiplantae</taxon>
        <taxon>Streptophyta</taxon>
        <taxon>Embryophyta</taxon>
        <taxon>Tracheophyta</taxon>
        <taxon>Spermatophyta</taxon>
        <taxon>Magnoliopsida</taxon>
        <taxon>eudicotyledons</taxon>
        <taxon>Gunneridae</taxon>
        <taxon>Pentapetalae</taxon>
        <taxon>rosids</taxon>
        <taxon>malvids</taxon>
        <taxon>Sapindales</taxon>
        <taxon>Rutaceae</taxon>
        <taxon>Aurantioideae</taxon>
        <taxon>Citrus</taxon>
    </lineage>
</organism>
<evidence type="ECO:0000313" key="2">
    <source>
        <dbReference type="Proteomes" id="UP000027120"/>
    </source>
</evidence>
<dbReference type="EMBL" id="KK785054">
    <property type="protein sequence ID" value="KDO51542.1"/>
    <property type="molecule type" value="Genomic_DNA"/>
</dbReference>
<protein>
    <submittedName>
        <fullName evidence="1">Uncharacterized protein</fullName>
    </submittedName>
</protein>
<sequence>EAQLTEENLRLKQHFIWR</sequence>
<feature type="non-terminal residue" evidence="1">
    <location>
        <position position="1"/>
    </location>
</feature>
<name>A0A067EJZ0_CITSI</name>
<keyword evidence="2" id="KW-1185">Reference proteome</keyword>
<dbReference type="Proteomes" id="UP000027120">
    <property type="component" value="Unassembled WGS sequence"/>
</dbReference>
<dbReference type="AlphaFoldDB" id="A0A067EJZ0"/>
<gene>
    <name evidence="1" type="ORF">CISIN_1g0319001mg</name>
</gene>
<reference evidence="1 2" key="1">
    <citation type="submission" date="2014-04" db="EMBL/GenBank/DDBJ databases">
        <authorList>
            <consortium name="International Citrus Genome Consortium"/>
            <person name="Gmitter F."/>
            <person name="Chen C."/>
            <person name="Farmerie W."/>
            <person name="Harkins T."/>
            <person name="Desany B."/>
            <person name="Mohiuddin M."/>
            <person name="Kodira C."/>
            <person name="Borodovsky M."/>
            <person name="Lomsadze A."/>
            <person name="Burns P."/>
            <person name="Jenkins J."/>
            <person name="Prochnik S."/>
            <person name="Shu S."/>
            <person name="Chapman J."/>
            <person name="Pitluck S."/>
            <person name="Schmutz J."/>
            <person name="Rokhsar D."/>
        </authorList>
    </citation>
    <scope>NUCLEOTIDE SEQUENCE</scope>
</reference>
<accession>A0A067EJZ0</accession>